<evidence type="ECO:0000256" key="5">
    <source>
        <dbReference type="ARBA" id="ARBA00022692"/>
    </source>
</evidence>
<dbReference type="PANTHER" id="PTHR22911:SF137">
    <property type="entry name" value="SOLUTE CARRIER FAMILY 35 MEMBER G2-RELATED"/>
    <property type="match status" value="1"/>
</dbReference>
<evidence type="ECO:0000256" key="2">
    <source>
        <dbReference type="ARBA" id="ARBA00007362"/>
    </source>
</evidence>
<feature type="transmembrane region" description="Helical" evidence="8">
    <location>
        <begin position="77"/>
        <end position="98"/>
    </location>
</feature>
<feature type="transmembrane region" description="Helical" evidence="8">
    <location>
        <begin position="39"/>
        <end position="56"/>
    </location>
</feature>
<evidence type="ECO:0000259" key="9">
    <source>
        <dbReference type="Pfam" id="PF00892"/>
    </source>
</evidence>
<proteinExistence type="inferred from homology"/>
<evidence type="ECO:0000256" key="8">
    <source>
        <dbReference type="SAM" id="Phobius"/>
    </source>
</evidence>
<dbReference type="GO" id="GO:0005886">
    <property type="term" value="C:plasma membrane"/>
    <property type="evidence" value="ECO:0007669"/>
    <property type="project" value="UniProtKB-SubCell"/>
</dbReference>
<keyword evidence="7 8" id="KW-0472">Membrane</keyword>
<dbReference type="SUPFAM" id="SSF103481">
    <property type="entry name" value="Multidrug resistance efflux transporter EmrE"/>
    <property type="match status" value="2"/>
</dbReference>
<dbReference type="AlphaFoldDB" id="F9Y561"/>
<name>F9Y561_KETVW</name>
<keyword evidence="4" id="KW-1003">Cell membrane</keyword>
<feature type="transmembrane region" description="Helical" evidence="8">
    <location>
        <begin position="104"/>
        <end position="121"/>
    </location>
</feature>
<dbReference type="InterPro" id="IPR004626">
    <property type="entry name" value="RarD"/>
</dbReference>
<feature type="domain" description="EamA" evidence="9">
    <location>
        <begin position="8"/>
        <end position="144"/>
    </location>
</feature>
<keyword evidence="3" id="KW-0813">Transport</keyword>
<feature type="transmembrane region" description="Helical" evidence="8">
    <location>
        <begin position="174"/>
        <end position="196"/>
    </location>
</feature>
<dbReference type="NCBIfam" id="TIGR00688">
    <property type="entry name" value="rarD"/>
    <property type="match status" value="1"/>
</dbReference>
<dbReference type="EMBL" id="CP002018">
    <property type="protein sequence ID" value="AEM40693.1"/>
    <property type="molecule type" value="Genomic_DNA"/>
</dbReference>
<feature type="transmembrane region" description="Helical" evidence="8">
    <location>
        <begin position="151"/>
        <end position="167"/>
    </location>
</feature>
<protein>
    <submittedName>
        <fullName evidence="10">Putative permease protein</fullName>
    </submittedName>
</protein>
<dbReference type="HOGENOM" id="CLU_054508_1_0_5"/>
<accession>F9Y561</accession>
<dbReference type="OrthoDB" id="369870at2"/>
<dbReference type="RefSeq" id="WP_014537686.1">
    <property type="nucleotide sequence ID" value="NC_017384.1"/>
</dbReference>
<feature type="transmembrane region" description="Helical" evidence="8">
    <location>
        <begin position="128"/>
        <end position="145"/>
    </location>
</feature>
<comment type="subcellular location">
    <subcellularLocation>
        <location evidence="1">Cell membrane</location>
        <topology evidence="1">Multi-pass membrane protein</topology>
    </subcellularLocation>
</comment>
<evidence type="ECO:0000256" key="3">
    <source>
        <dbReference type="ARBA" id="ARBA00022448"/>
    </source>
</evidence>
<comment type="similarity">
    <text evidence="2">Belongs to the EamA transporter family.</text>
</comment>
<evidence type="ECO:0000313" key="11">
    <source>
        <dbReference type="Proteomes" id="UP000000692"/>
    </source>
</evidence>
<dbReference type="InterPro" id="IPR000620">
    <property type="entry name" value="EamA_dom"/>
</dbReference>
<organism evidence="10 11">
    <name type="scientific">Ketogulonicigenium vulgare (strain WSH-001)</name>
    <dbReference type="NCBI Taxonomy" id="759362"/>
    <lineage>
        <taxon>Bacteria</taxon>
        <taxon>Pseudomonadati</taxon>
        <taxon>Pseudomonadota</taxon>
        <taxon>Alphaproteobacteria</taxon>
        <taxon>Rhodobacterales</taxon>
        <taxon>Roseobacteraceae</taxon>
        <taxon>Ketogulonicigenium</taxon>
    </lineage>
</organism>
<keyword evidence="6 8" id="KW-1133">Transmembrane helix</keyword>
<evidence type="ECO:0000256" key="1">
    <source>
        <dbReference type="ARBA" id="ARBA00004651"/>
    </source>
</evidence>
<evidence type="ECO:0000256" key="4">
    <source>
        <dbReference type="ARBA" id="ARBA00022475"/>
    </source>
</evidence>
<dbReference type="Pfam" id="PF00892">
    <property type="entry name" value="EamA"/>
    <property type="match status" value="1"/>
</dbReference>
<evidence type="ECO:0000313" key="10">
    <source>
        <dbReference type="EMBL" id="AEM40693.1"/>
    </source>
</evidence>
<evidence type="ECO:0000256" key="7">
    <source>
        <dbReference type="ARBA" id="ARBA00023136"/>
    </source>
</evidence>
<keyword evidence="11" id="KW-1185">Reference proteome</keyword>
<sequence length="297" mass="32556">MRDLQQSSGVLALIGTYLLWGFIAIYFGAVSHVPPMEVLAYRVFWAAVFYGLILLVQGRFSEVPTAMRDPRKLRLMLLAGLMIAANWLLFIFAVSNGHATEASIGYYILPLIAAVTGFAVFREKLGRWQIVALLIAASGVLVLTLGLGRAPWVSLLLAGTFVIYNVIKRTLKDVPSLVSVMAEVILLVIPAALYLVFFGETLWQAPLSPAWWQDQLLLMLAGPITAIPLILFGYGAQRVSMATTGIISYMNPTMQLLVATLYFHEALTIWHGVALALIWLALAVYTGASLRAHHAAK</sequence>
<dbReference type="PANTHER" id="PTHR22911">
    <property type="entry name" value="ACYL-MALONYL CONDENSING ENZYME-RELATED"/>
    <property type="match status" value="1"/>
</dbReference>
<dbReference type="InterPro" id="IPR037185">
    <property type="entry name" value="EmrE-like"/>
</dbReference>
<reference evidence="10 11" key="1">
    <citation type="journal article" date="2011" name="J. Bacteriol.">
        <title>Complete genome sequence of the industrial strain Ketogulonicigenium vulgare WSH-001.</title>
        <authorList>
            <person name="Liu L."/>
            <person name="Li Y."/>
            <person name="Zhang J."/>
            <person name="Zhou Z."/>
            <person name="Liu J."/>
            <person name="Li X."/>
            <person name="Zhou J."/>
            <person name="Du G."/>
            <person name="Wang L."/>
            <person name="Chen J."/>
        </authorList>
    </citation>
    <scope>NUCLEOTIDE SEQUENCE [LARGE SCALE GENOMIC DNA]</scope>
    <source>
        <strain evidence="10 11">WSH-001</strain>
    </source>
</reference>
<feature type="transmembrane region" description="Helical" evidence="8">
    <location>
        <begin position="7"/>
        <end position="27"/>
    </location>
</feature>
<feature type="transmembrane region" description="Helical" evidence="8">
    <location>
        <begin position="246"/>
        <end position="263"/>
    </location>
</feature>
<gene>
    <name evidence="10" type="primary">rarD</name>
    <name evidence="10" type="ordered locus">KVU_0854</name>
</gene>
<feature type="transmembrane region" description="Helical" evidence="8">
    <location>
        <begin position="269"/>
        <end position="288"/>
    </location>
</feature>
<dbReference type="KEGG" id="kvl:KVU_0854"/>
<feature type="transmembrane region" description="Helical" evidence="8">
    <location>
        <begin position="216"/>
        <end position="234"/>
    </location>
</feature>
<dbReference type="Proteomes" id="UP000000692">
    <property type="component" value="Chromosome"/>
</dbReference>
<evidence type="ECO:0000256" key="6">
    <source>
        <dbReference type="ARBA" id="ARBA00022989"/>
    </source>
</evidence>
<dbReference type="eggNOG" id="COG2962">
    <property type="taxonomic scope" value="Bacteria"/>
</dbReference>
<keyword evidence="5 8" id="KW-0812">Transmembrane</keyword>